<reference evidence="3" key="1">
    <citation type="submission" date="2024-02" db="EMBL/GenBank/DDBJ databases">
        <authorList>
            <consortium name="ELIXIR-Norway"/>
            <consortium name="Elixir Norway"/>
        </authorList>
    </citation>
    <scope>NUCLEOTIDE SEQUENCE</scope>
</reference>
<dbReference type="PANTHER" id="PTHR36055:SF1">
    <property type="entry name" value="C2H2-LIKE ZINC FINGER PROTEIN"/>
    <property type="match status" value="1"/>
</dbReference>
<gene>
    <name evidence="3" type="ORF">CSSPTR1EN2_LOCUS21217</name>
</gene>
<evidence type="ECO:0000259" key="2">
    <source>
        <dbReference type="PROSITE" id="PS00028"/>
    </source>
</evidence>
<protein>
    <recommendedName>
        <fullName evidence="2">C2H2-type domain-containing protein</fullName>
    </recommendedName>
</protein>
<proteinExistence type="predicted"/>
<feature type="region of interest" description="Disordered" evidence="1">
    <location>
        <begin position="1025"/>
        <end position="1052"/>
    </location>
</feature>
<evidence type="ECO:0000313" key="3">
    <source>
        <dbReference type="EMBL" id="CAK9232357.1"/>
    </source>
</evidence>
<feature type="compositionally biased region" description="Polar residues" evidence="1">
    <location>
        <begin position="495"/>
        <end position="505"/>
    </location>
</feature>
<sequence length="1122" mass="123225">MWAPWATTKYTIRGKVVVSPKSGPKSLDMLIRQTIGWEPCMSFTNRPGDKPAAQYLPGWPLLSPSKVQLQKCDKCTREFCSPFNHCRHSRMHRRSSHLDKDLSMKRKHIATFWDKLSPEEAQHIVSSKNCDIEDLSGQSAVGALAVFMNQASSKSLPHAYIKAGQELLEIVENNRGVFPLASEQLLNVLDEASEKTFLCGEPPLAVQKYVYQGDAGKIQREEKNLIASLSFILEQTLVKAWMADKEAEALRNQQELVKEEEAAQMKRERHFQKKKKKKSRQKGLKERKGSVSQLAIHELENDSMDEEGPSAEIVEEDDSPTASSTSLGSLGGCEPNLAESLEIEICEQAGQEVMGRDEEVIAGEDVCTKEPTLLQMQKELIDSQASHKDLGPYDEQECHDEVDQTALHVCCMDGLLCSKATMEEGTTQQLEQARAPFDGKVLGISEDSQGLVQMESGENGLVCLTVEQQKSSMEFKRQELEPKVGRAIKNHASSEENLQSSVSNRTGRDSHSIESKYFEGSQSMSFKPFQKPRSSAGSVYSANSGSASYWFGAPTPWPYRSKPVMNRSVPLCGSPHVAWTRKTQQPAAVDSATESLDDESEKSYVAASMLHKTMELFPEQSHALDEDLLLITSKAPKEESRNLEKREAVPAVLPATFGGIVSSMNSMPSNRFHLDTNSEDWPCLPHRSGASTACDPKPTSVLVLAPNSIEPEVGSVPCLEELLKLEEGQVERCSVSPDVLVGSLSVPLGKFAAQPSVTSRAGVGRSCSSPSLSWAQVGSPSYTAVLAAPVALKHAQEMDGGNTRHLYDMGSGSLDIADTTLDEHSKEFFAGSSPCYRGASPSHHFPLMSLAPKHLKYHAGPAVERREQGGLLKQGSWLSGTGRFLAAAKVWRPIRSSGGEHTEDSSLRVSTVNENVTAGTTNSPTGGSVRMQLVVAEDRNASSVLKGRKEEDFEVGEEESCCLEACSSNERRVEHSNEKTEPDQQGLLHTSSGDHHKVAETELTFHEEGCLEDCEAGVEHFHSEEADGCAPYDSDEEADVNSPDKGPASVENKCEDAASVKLTASHSAWIAEALDCHYMRWIRAIEDPEAVHHTEPPEQNCTEVLQSARWDEFLESASRARW</sequence>
<dbReference type="PROSITE" id="PS00028">
    <property type="entry name" value="ZINC_FINGER_C2H2_1"/>
    <property type="match status" value="1"/>
</dbReference>
<feature type="region of interest" description="Disordered" evidence="1">
    <location>
        <begin position="489"/>
        <end position="512"/>
    </location>
</feature>
<feature type="domain" description="C2H2-type" evidence="2">
    <location>
        <begin position="72"/>
        <end position="92"/>
    </location>
</feature>
<feature type="compositionally biased region" description="Acidic residues" evidence="1">
    <location>
        <begin position="301"/>
        <end position="319"/>
    </location>
</feature>
<organism evidence="3 4">
    <name type="scientific">Sphagnum troendelagicum</name>
    <dbReference type="NCBI Taxonomy" id="128251"/>
    <lineage>
        <taxon>Eukaryota</taxon>
        <taxon>Viridiplantae</taxon>
        <taxon>Streptophyta</taxon>
        <taxon>Embryophyta</taxon>
        <taxon>Bryophyta</taxon>
        <taxon>Sphagnophytina</taxon>
        <taxon>Sphagnopsida</taxon>
        <taxon>Sphagnales</taxon>
        <taxon>Sphagnaceae</taxon>
        <taxon>Sphagnum</taxon>
    </lineage>
</organism>
<feature type="region of interest" description="Disordered" evidence="1">
    <location>
        <begin position="261"/>
        <end position="333"/>
    </location>
</feature>
<dbReference type="EMBL" id="OZ019899">
    <property type="protein sequence ID" value="CAK9232357.1"/>
    <property type="molecule type" value="Genomic_DNA"/>
</dbReference>
<name>A0ABP0UXC7_9BRYO</name>
<dbReference type="InterPro" id="IPR013087">
    <property type="entry name" value="Znf_C2H2_type"/>
</dbReference>
<evidence type="ECO:0000256" key="1">
    <source>
        <dbReference type="SAM" id="MobiDB-lite"/>
    </source>
</evidence>
<feature type="compositionally biased region" description="Basic residues" evidence="1">
    <location>
        <begin position="267"/>
        <end position="282"/>
    </location>
</feature>
<accession>A0ABP0UXC7</accession>
<dbReference type="Proteomes" id="UP001497512">
    <property type="component" value="Chromosome 7"/>
</dbReference>
<keyword evidence="4" id="KW-1185">Reference proteome</keyword>
<feature type="region of interest" description="Disordered" evidence="1">
    <location>
        <begin position="972"/>
        <end position="991"/>
    </location>
</feature>
<feature type="compositionally biased region" description="Basic and acidic residues" evidence="1">
    <location>
        <begin position="972"/>
        <end position="982"/>
    </location>
</feature>
<evidence type="ECO:0000313" key="4">
    <source>
        <dbReference type="Proteomes" id="UP001497512"/>
    </source>
</evidence>
<dbReference type="PANTHER" id="PTHR36055">
    <property type="entry name" value="C2H2-LIKE ZINC FINGER PROTEIN"/>
    <property type="match status" value="1"/>
</dbReference>